<keyword evidence="8 15" id="KW-0547">Nucleotide-binding</keyword>
<dbReference type="InterPro" id="IPR002048">
    <property type="entry name" value="EF_hand_dom"/>
</dbReference>
<dbReference type="CDD" id="cd05117">
    <property type="entry name" value="STKc_CAMK"/>
    <property type="match status" value="1"/>
</dbReference>
<evidence type="ECO:0000256" key="2">
    <source>
        <dbReference type="ARBA" id="ARBA00011245"/>
    </source>
</evidence>
<accession>A0AAU9JG36</accession>
<comment type="cofactor">
    <cofactor evidence="1">
        <name>Mg(2+)</name>
        <dbReference type="ChEBI" id="CHEBI:18420"/>
    </cofactor>
</comment>
<dbReference type="InterPro" id="IPR008271">
    <property type="entry name" value="Ser/Thr_kinase_AS"/>
</dbReference>
<dbReference type="PROSITE" id="PS50222">
    <property type="entry name" value="EF_HAND_2"/>
    <property type="match status" value="4"/>
</dbReference>
<dbReference type="PROSITE" id="PS50011">
    <property type="entry name" value="PROTEIN_KINASE_DOM"/>
    <property type="match status" value="1"/>
</dbReference>
<comment type="caution">
    <text evidence="18">The sequence shown here is derived from an EMBL/GenBank/DDBJ whole genome shotgun (WGS) entry which is preliminary data.</text>
</comment>
<reference evidence="18" key="1">
    <citation type="submission" date="2021-09" db="EMBL/GenBank/DDBJ databases">
        <authorList>
            <consortium name="AG Swart"/>
            <person name="Singh M."/>
            <person name="Singh A."/>
            <person name="Seah K."/>
            <person name="Emmerich C."/>
        </authorList>
    </citation>
    <scope>NUCLEOTIDE SEQUENCE</scope>
    <source>
        <strain evidence="18">ATCC30299</strain>
    </source>
</reference>
<evidence type="ECO:0000256" key="15">
    <source>
        <dbReference type="PROSITE-ProRule" id="PRU10141"/>
    </source>
</evidence>
<evidence type="ECO:0000256" key="3">
    <source>
        <dbReference type="ARBA" id="ARBA00012513"/>
    </source>
</evidence>
<dbReference type="CDD" id="cd00051">
    <property type="entry name" value="EFh"/>
    <property type="match status" value="1"/>
</dbReference>
<dbReference type="InterPro" id="IPR050205">
    <property type="entry name" value="CDPK_Ser/Thr_kinases"/>
</dbReference>
<feature type="domain" description="EF-hand" evidence="17">
    <location>
        <begin position="373"/>
        <end position="408"/>
    </location>
</feature>
<comment type="catalytic activity">
    <reaction evidence="14">
        <text>L-seryl-[protein] + ATP = O-phospho-L-seryl-[protein] + ADP + H(+)</text>
        <dbReference type="Rhea" id="RHEA:17989"/>
        <dbReference type="Rhea" id="RHEA-COMP:9863"/>
        <dbReference type="Rhea" id="RHEA-COMP:11604"/>
        <dbReference type="ChEBI" id="CHEBI:15378"/>
        <dbReference type="ChEBI" id="CHEBI:29999"/>
        <dbReference type="ChEBI" id="CHEBI:30616"/>
        <dbReference type="ChEBI" id="CHEBI:83421"/>
        <dbReference type="ChEBI" id="CHEBI:456216"/>
        <dbReference type="EC" id="2.7.11.1"/>
    </reaction>
</comment>
<keyword evidence="5" id="KW-0808">Transferase</keyword>
<evidence type="ECO:0000313" key="18">
    <source>
        <dbReference type="EMBL" id="CAG9322519.1"/>
    </source>
</evidence>
<dbReference type="Pfam" id="PF00069">
    <property type="entry name" value="Pkinase"/>
    <property type="match status" value="1"/>
</dbReference>
<dbReference type="InterPro" id="IPR011992">
    <property type="entry name" value="EF-hand-dom_pair"/>
</dbReference>
<dbReference type="Gene3D" id="1.10.510.10">
    <property type="entry name" value="Transferase(Phosphotransferase) domain 1"/>
    <property type="match status" value="1"/>
</dbReference>
<evidence type="ECO:0000256" key="9">
    <source>
        <dbReference type="ARBA" id="ARBA00022777"/>
    </source>
</evidence>
<evidence type="ECO:0000313" key="19">
    <source>
        <dbReference type="Proteomes" id="UP001162131"/>
    </source>
</evidence>
<feature type="domain" description="EF-hand" evidence="17">
    <location>
        <begin position="480"/>
        <end position="513"/>
    </location>
</feature>
<dbReference type="InterPro" id="IPR017441">
    <property type="entry name" value="Protein_kinase_ATP_BS"/>
</dbReference>
<keyword evidence="11 15" id="KW-0067">ATP-binding</keyword>
<dbReference type="Proteomes" id="UP001162131">
    <property type="component" value="Unassembled WGS sequence"/>
</dbReference>
<protein>
    <recommendedName>
        <fullName evidence="3">non-specific serine/threonine protein kinase</fullName>
        <ecNumber evidence="3">2.7.11.1</ecNumber>
    </recommendedName>
</protein>
<evidence type="ECO:0000259" key="16">
    <source>
        <dbReference type="PROSITE" id="PS50011"/>
    </source>
</evidence>
<dbReference type="Pfam" id="PF13499">
    <property type="entry name" value="EF-hand_7"/>
    <property type="match status" value="2"/>
</dbReference>
<dbReference type="SUPFAM" id="SSF56112">
    <property type="entry name" value="Protein kinase-like (PK-like)"/>
    <property type="match status" value="1"/>
</dbReference>
<keyword evidence="6" id="KW-0479">Metal-binding</keyword>
<dbReference type="SUPFAM" id="SSF47473">
    <property type="entry name" value="EF-hand"/>
    <property type="match status" value="1"/>
</dbReference>
<dbReference type="InterPro" id="IPR011009">
    <property type="entry name" value="Kinase-like_dom_sf"/>
</dbReference>
<gene>
    <name evidence="18" type="ORF">BSTOLATCC_MIC31647</name>
</gene>
<dbReference type="InterPro" id="IPR018247">
    <property type="entry name" value="EF_Hand_1_Ca_BS"/>
</dbReference>
<dbReference type="GO" id="GO:0005524">
    <property type="term" value="F:ATP binding"/>
    <property type="evidence" value="ECO:0007669"/>
    <property type="project" value="UniProtKB-UniRule"/>
</dbReference>
<dbReference type="FunFam" id="3.30.200.20:FF:000315">
    <property type="entry name" value="Calcium-dependent protein kinase 3"/>
    <property type="match status" value="1"/>
</dbReference>
<feature type="domain" description="Protein kinase" evidence="16">
    <location>
        <begin position="70"/>
        <end position="327"/>
    </location>
</feature>
<evidence type="ECO:0000256" key="11">
    <source>
        <dbReference type="ARBA" id="ARBA00022840"/>
    </source>
</evidence>
<name>A0AAU9JG36_9CILI</name>
<comment type="similarity">
    <text evidence="12">Belongs to the protein kinase superfamily. Ser/Thr protein kinase family. CDPK subfamily.</text>
</comment>
<keyword evidence="19" id="KW-1185">Reference proteome</keyword>
<evidence type="ECO:0000256" key="14">
    <source>
        <dbReference type="ARBA" id="ARBA00048679"/>
    </source>
</evidence>
<dbReference type="GO" id="GO:0005509">
    <property type="term" value="F:calcium ion binding"/>
    <property type="evidence" value="ECO:0007669"/>
    <property type="project" value="InterPro"/>
</dbReference>
<dbReference type="PROSITE" id="PS00107">
    <property type="entry name" value="PROTEIN_KINASE_ATP"/>
    <property type="match status" value="1"/>
</dbReference>
<keyword evidence="10" id="KW-0106">Calcium</keyword>
<evidence type="ECO:0000256" key="6">
    <source>
        <dbReference type="ARBA" id="ARBA00022723"/>
    </source>
</evidence>
<evidence type="ECO:0000256" key="1">
    <source>
        <dbReference type="ARBA" id="ARBA00001946"/>
    </source>
</evidence>
<feature type="domain" description="EF-hand" evidence="17">
    <location>
        <begin position="412"/>
        <end position="443"/>
    </location>
</feature>
<feature type="binding site" evidence="15">
    <location>
        <position position="103"/>
    </location>
    <ligand>
        <name>ATP</name>
        <dbReference type="ChEBI" id="CHEBI:30616"/>
    </ligand>
</feature>
<evidence type="ECO:0000256" key="4">
    <source>
        <dbReference type="ARBA" id="ARBA00022527"/>
    </source>
</evidence>
<evidence type="ECO:0000256" key="13">
    <source>
        <dbReference type="ARBA" id="ARBA00047899"/>
    </source>
</evidence>
<keyword evidence="4" id="KW-0723">Serine/threonine-protein kinase</keyword>
<dbReference type="PROSITE" id="PS00018">
    <property type="entry name" value="EF_HAND_1"/>
    <property type="match status" value="4"/>
</dbReference>
<feature type="domain" description="EF-hand" evidence="17">
    <location>
        <begin position="444"/>
        <end position="479"/>
    </location>
</feature>
<sequence length="521" mass="59413">MGCCECKSSTKEEMTNQEKNASQQLSASKTDASLQDQSIITQKFNKMFPNIKVSTRASVKVIQGKIYDFYEIKEQLGEGAYGCVRRALHKQSGVERAIKSIMKTYVKISDAKNMLLEVDILRKLDHPNILKIIEVIQDLRYYHVVSEICTGGELFDKIVKAQRFNEQMAAHYMYQILSAVSYCHRHKVLHRDLKPENLLFQHEGEDSPLKVIDFGVSRLQTPTNPQQFQRYGLAYYTAPEALNREFTEKSDVWSCGVILYVMLCGYLPFNGKNDYEIMQNIQTQKLQFPEKEWSKISKSAKKFIKLLLKKNPEERPTAEEAFQEKWVQGRTSTNAPNKPILVSSLRNLTRFRSNIKIKQFAFEFITAHMTAQTEIDNLQNVFMTLDADGDGQLSREELIAGAEILDLPLKFDVETILKNCDLDGDGFINYNEFLTASIDWKATLTRKKLEAAFRAFDLDGNGVIELDELRKMLGSGEVDDNILLEVMNQADKNGDGVIDLKEFEEAIVRRGTIGTGSIVLD</sequence>
<evidence type="ECO:0000256" key="8">
    <source>
        <dbReference type="ARBA" id="ARBA00022741"/>
    </source>
</evidence>
<keyword evidence="9" id="KW-0418">Kinase</keyword>
<dbReference type="Gene3D" id="3.30.200.20">
    <property type="entry name" value="Phosphorylase Kinase, domain 1"/>
    <property type="match status" value="1"/>
</dbReference>
<dbReference type="AlphaFoldDB" id="A0AAU9JG36"/>
<keyword evidence="7" id="KW-0677">Repeat</keyword>
<dbReference type="InterPro" id="IPR000719">
    <property type="entry name" value="Prot_kinase_dom"/>
</dbReference>
<proteinExistence type="inferred from homology"/>
<dbReference type="FunFam" id="1.10.238.10:FF:000001">
    <property type="entry name" value="Calmodulin 1"/>
    <property type="match status" value="1"/>
</dbReference>
<dbReference type="PANTHER" id="PTHR24349">
    <property type="entry name" value="SERINE/THREONINE-PROTEIN KINASE"/>
    <property type="match status" value="1"/>
</dbReference>
<dbReference type="EMBL" id="CAJZBQ010000032">
    <property type="protein sequence ID" value="CAG9322519.1"/>
    <property type="molecule type" value="Genomic_DNA"/>
</dbReference>
<evidence type="ECO:0000259" key="17">
    <source>
        <dbReference type="PROSITE" id="PS50222"/>
    </source>
</evidence>
<organism evidence="18 19">
    <name type="scientific">Blepharisma stoltei</name>
    <dbReference type="NCBI Taxonomy" id="1481888"/>
    <lineage>
        <taxon>Eukaryota</taxon>
        <taxon>Sar</taxon>
        <taxon>Alveolata</taxon>
        <taxon>Ciliophora</taxon>
        <taxon>Postciliodesmatophora</taxon>
        <taxon>Heterotrichea</taxon>
        <taxon>Heterotrichida</taxon>
        <taxon>Blepharismidae</taxon>
        <taxon>Blepharisma</taxon>
    </lineage>
</organism>
<evidence type="ECO:0000256" key="7">
    <source>
        <dbReference type="ARBA" id="ARBA00022737"/>
    </source>
</evidence>
<dbReference type="EC" id="2.7.11.1" evidence="3"/>
<dbReference type="SMART" id="SM00054">
    <property type="entry name" value="EFh"/>
    <property type="match status" value="4"/>
</dbReference>
<dbReference type="Gene3D" id="1.10.238.10">
    <property type="entry name" value="EF-hand"/>
    <property type="match status" value="2"/>
</dbReference>
<evidence type="ECO:0000256" key="12">
    <source>
        <dbReference type="ARBA" id="ARBA00024334"/>
    </source>
</evidence>
<dbReference type="SMART" id="SM00220">
    <property type="entry name" value="S_TKc"/>
    <property type="match status" value="1"/>
</dbReference>
<evidence type="ECO:0000256" key="5">
    <source>
        <dbReference type="ARBA" id="ARBA00022679"/>
    </source>
</evidence>
<comment type="subunit">
    <text evidence="2">Monomer.</text>
</comment>
<evidence type="ECO:0000256" key="10">
    <source>
        <dbReference type="ARBA" id="ARBA00022837"/>
    </source>
</evidence>
<dbReference type="PROSITE" id="PS00108">
    <property type="entry name" value="PROTEIN_KINASE_ST"/>
    <property type="match status" value="1"/>
</dbReference>
<dbReference type="FunFam" id="1.10.510.10:FF:000571">
    <property type="entry name" value="Maternal embryonic leucine zipper kinase"/>
    <property type="match status" value="1"/>
</dbReference>
<dbReference type="GO" id="GO:0004674">
    <property type="term" value="F:protein serine/threonine kinase activity"/>
    <property type="evidence" value="ECO:0007669"/>
    <property type="project" value="UniProtKB-KW"/>
</dbReference>
<comment type="catalytic activity">
    <reaction evidence="13">
        <text>L-threonyl-[protein] + ATP = O-phospho-L-threonyl-[protein] + ADP + H(+)</text>
        <dbReference type="Rhea" id="RHEA:46608"/>
        <dbReference type="Rhea" id="RHEA-COMP:11060"/>
        <dbReference type="Rhea" id="RHEA-COMP:11605"/>
        <dbReference type="ChEBI" id="CHEBI:15378"/>
        <dbReference type="ChEBI" id="CHEBI:30013"/>
        <dbReference type="ChEBI" id="CHEBI:30616"/>
        <dbReference type="ChEBI" id="CHEBI:61977"/>
        <dbReference type="ChEBI" id="CHEBI:456216"/>
        <dbReference type="EC" id="2.7.11.1"/>
    </reaction>
</comment>